<dbReference type="EMBL" id="JAMYWD010000001">
    <property type="protein sequence ID" value="KAJ4980394.1"/>
    <property type="molecule type" value="Genomic_DNA"/>
</dbReference>
<gene>
    <name evidence="1" type="ORF">NE237_031231</name>
</gene>
<dbReference type="Proteomes" id="UP001141806">
    <property type="component" value="Unassembled WGS sequence"/>
</dbReference>
<reference evidence="1" key="1">
    <citation type="journal article" date="2023" name="Plant J.">
        <title>The genome of the king protea, Protea cynaroides.</title>
        <authorList>
            <person name="Chang J."/>
            <person name="Duong T.A."/>
            <person name="Schoeman C."/>
            <person name="Ma X."/>
            <person name="Roodt D."/>
            <person name="Barker N."/>
            <person name="Li Z."/>
            <person name="Van de Peer Y."/>
            <person name="Mizrachi E."/>
        </authorList>
    </citation>
    <scope>NUCLEOTIDE SEQUENCE</scope>
    <source>
        <tissue evidence="1">Young leaves</tissue>
    </source>
</reference>
<evidence type="ECO:0008006" key="3">
    <source>
        <dbReference type="Google" id="ProtNLM"/>
    </source>
</evidence>
<evidence type="ECO:0000313" key="2">
    <source>
        <dbReference type="Proteomes" id="UP001141806"/>
    </source>
</evidence>
<protein>
    <recommendedName>
        <fullName evidence="3">Maturase K</fullName>
    </recommendedName>
</protein>
<comment type="caution">
    <text evidence="1">The sequence shown here is derived from an EMBL/GenBank/DDBJ whole genome shotgun (WGS) entry which is preliminary data.</text>
</comment>
<dbReference type="AlphaFoldDB" id="A0A9Q0L1V4"/>
<organism evidence="1 2">
    <name type="scientific">Protea cynaroides</name>
    <dbReference type="NCBI Taxonomy" id="273540"/>
    <lineage>
        <taxon>Eukaryota</taxon>
        <taxon>Viridiplantae</taxon>
        <taxon>Streptophyta</taxon>
        <taxon>Embryophyta</taxon>
        <taxon>Tracheophyta</taxon>
        <taxon>Spermatophyta</taxon>
        <taxon>Magnoliopsida</taxon>
        <taxon>Proteales</taxon>
        <taxon>Proteaceae</taxon>
        <taxon>Protea</taxon>
    </lineage>
</organism>
<proteinExistence type="predicted"/>
<sequence length="126" mass="14573">MTTSTPLLFSDFLGHGGRCAKSFEVDQLHRVTHGYDPLYINLAFFHSRIEDSEARFAKTQNRLLVLFLLQSHHRELPGKATAGKNLTELHLRPFFLKLFDSLKFERRYLQILGFCDLSLLGYRNSA</sequence>
<keyword evidence="2" id="KW-1185">Reference proteome</keyword>
<name>A0A9Q0L1V4_9MAGN</name>
<accession>A0A9Q0L1V4</accession>
<evidence type="ECO:0000313" key="1">
    <source>
        <dbReference type="EMBL" id="KAJ4980394.1"/>
    </source>
</evidence>